<keyword evidence="1" id="KW-0472">Membrane</keyword>
<evidence type="ECO:0000256" key="1">
    <source>
        <dbReference type="SAM" id="Phobius"/>
    </source>
</evidence>
<dbReference type="Proteomes" id="UP000007797">
    <property type="component" value="Unassembled WGS sequence"/>
</dbReference>
<dbReference type="GeneID" id="14869894"/>
<reference evidence="4" key="1">
    <citation type="journal article" date="2011" name="Genome Res.">
        <title>Phylogeny-wide analysis of social amoeba genomes highlights ancient origins for complex intercellular communication.</title>
        <authorList>
            <person name="Heidel A.J."/>
            <person name="Lawal H.M."/>
            <person name="Felder M."/>
            <person name="Schilde C."/>
            <person name="Helps N.R."/>
            <person name="Tunggal B."/>
            <person name="Rivero F."/>
            <person name="John U."/>
            <person name="Schleicher M."/>
            <person name="Eichinger L."/>
            <person name="Platzer M."/>
            <person name="Noegel A.A."/>
            <person name="Schaap P."/>
            <person name="Gloeckner G."/>
        </authorList>
    </citation>
    <scope>NUCLEOTIDE SEQUENCE [LARGE SCALE GENOMIC DNA]</scope>
    <source>
        <strain evidence="4">SH3</strain>
    </source>
</reference>
<keyword evidence="1" id="KW-1133">Transmembrane helix</keyword>
<gene>
    <name evidence="3" type="ORF">DFA_07996</name>
</gene>
<evidence type="ECO:0000313" key="3">
    <source>
        <dbReference type="EMBL" id="EGG17015.1"/>
    </source>
</evidence>
<evidence type="ECO:0000256" key="2">
    <source>
        <dbReference type="SAM" id="SignalP"/>
    </source>
</evidence>
<dbReference type="KEGG" id="dfa:DFA_07996"/>
<accession>F4Q4K6</accession>
<dbReference type="AlphaFoldDB" id="F4Q4K6"/>
<feature type="chain" id="PRO_5003313727" evidence="2">
    <location>
        <begin position="22"/>
        <end position="79"/>
    </location>
</feature>
<keyword evidence="1" id="KW-0812">Transmembrane</keyword>
<organism evidence="3 4">
    <name type="scientific">Cavenderia fasciculata</name>
    <name type="common">Slime mold</name>
    <name type="synonym">Dictyostelium fasciculatum</name>
    <dbReference type="NCBI Taxonomy" id="261658"/>
    <lineage>
        <taxon>Eukaryota</taxon>
        <taxon>Amoebozoa</taxon>
        <taxon>Evosea</taxon>
        <taxon>Eumycetozoa</taxon>
        <taxon>Dictyostelia</taxon>
        <taxon>Acytosteliales</taxon>
        <taxon>Cavenderiaceae</taxon>
        <taxon>Cavenderia</taxon>
    </lineage>
</organism>
<feature type="signal peptide" evidence="2">
    <location>
        <begin position="1"/>
        <end position="21"/>
    </location>
</feature>
<dbReference type="EMBL" id="GL883021">
    <property type="protein sequence ID" value="EGG17015.1"/>
    <property type="molecule type" value="Genomic_DNA"/>
</dbReference>
<feature type="transmembrane region" description="Helical" evidence="1">
    <location>
        <begin position="37"/>
        <end position="61"/>
    </location>
</feature>
<keyword evidence="2" id="KW-0732">Signal</keyword>
<protein>
    <submittedName>
        <fullName evidence="3">Uncharacterized protein</fullName>
    </submittedName>
</protein>
<name>F4Q4K6_CACFS</name>
<proteinExistence type="predicted"/>
<dbReference type="RefSeq" id="XP_004355499.1">
    <property type="nucleotide sequence ID" value="XM_004355446.1"/>
</dbReference>
<sequence length="79" mass="9076">MSHLIIIVIMVLLFNIGSIHTQTDVPGQCTQELRFKQWQIIVLAIALPIILFYIILIVILLKRRRTIKKQSAKANTLPI</sequence>
<keyword evidence="4" id="KW-1185">Reference proteome</keyword>
<evidence type="ECO:0000313" key="4">
    <source>
        <dbReference type="Proteomes" id="UP000007797"/>
    </source>
</evidence>